<gene>
    <name evidence="4" type="ORF">LEP1GSC008_0606</name>
    <name evidence="2" type="ORF">LEP1GSC008_1551</name>
    <name evidence="3" type="ORF">LEP1GSC008_2624</name>
</gene>
<evidence type="ECO:0000313" key="3">
    <source>
        <dbReference type="EMBL" id="EMK24520.1"/>
    </source>
</evidence>
<dbReference type="Proteomes" id="UP000011980">
    <property type="component" value="Unassembled WGS sequence"/>
</dbReference>
<evidence type="ECO:0000313" key="4">
    <source>
        <dbReference type="EMBL" id="EMK24902.1"/>
    </source>
</evidence>
<accession>M6F7Y5</accession>
<dbReference type="EMBL" id="ANCE01000169">
    <property type="protein sequence ID" value="EMK22393.1"/>
    <property type="molecule type" value="Genomic_DNA"/>
</dbReference>
<evidence type="ECO:0000256" key="1">
    <source>
        <dbReference type="SAM" id="MobiDB-lite"/>
    </source>
</evidence>
<dbReference type="EMBL" id="ANCE01000079">
    <property type="protein sequence ID" value="EMK24902.1"/>
    <property type="molecule type" value="Genomic_DNA"/>
</dbReference>
<dbReference type="PATRIC" id="fig|1240687.3.peg.1556"/>
<dbReference type="OrthoDB" id="9812495at2"/>
<comment type="caution">
    <text evidence="3">The sequence shown here is derived from an EMBL/GenBank/DDBJ whole genome shotgun (WGS) entry which is preliminary data.</text>
</comment>
<reference evidence="3 5" key="1">
    <citation type="submission" date="2013-01" db="EMBL/GenBank/DDBJ databases">
        <authorList>
            <person name="Harkins D.M."/>
            <person name="Durkin A.S."/>
            <person name="Brinkac L.M."/>
            <person name="Haft D.H."/>
            <person name="Selengut J.D."/>
            <person name="Sanka R."/>
            <person name="DePew J."/>
            <person name="Purushe J."/>
            <person name="Galloway R.L."/>
            <person name="Vinetz J.M."/>
            <person name="Sutton G.G."/>
            <person name="Nierman W.C."/>
            <person name="Fouts D.E."/>
        </authorList>
    </citation>
    <scope>NUCLEOTIDE SEQUENCE [LARGE SCALE GENOMIC DNA]</scope>
    <source>
        <strain evidence="3 5">Nikolaevo</strain>
    </source>
</reference>
<evidence type="ECO:0000313" key="2">
    <source>
        <dbReference type="EMBL" id="EMK22393.1"/>
    </source>
</evidence>
<dbReference type="AlphaFoldDB" id="M6F7Y5"/>
<organism evidence="3 5">
    <name type="scientific">Leptospira kirschneri serovar Bulgarica str. Nikolaevo</name>
    <dbReference type="NCBI Taxonomy" id="1240687"/>
    <lineage>
        <taxon>Bacteria</taxon>
        <taxon>Pseudomonadati</taxon>
        <taxon>Spirochaetota</taxon>
        <taxon>Spirochaetia</taxon>
        <taxon>Leptospirales</taxon>
        <taxon>Leptospiraceae</taxon>
        <taxon>Leptospira</taxon>
    </lineage>
</organism>
<feature type="region of interest" description="Disordered" evidence="1">
    <location>
        <begin position="26"/>
        <end position="55"/>
    </location>
</feature>
<dbReference type="EMBL" id="ANCE01000096">
    <property type="protein sequence ID" value="EMK24520.1"/>
    <property type="molecule type" value="Genomic_DNA"/>
</dbReference>
<protein>
    <submittedName>
        <fullName evidence="3">Uncharacterized protein</fullName>
    </submittedName>
</protein>
<evidence type="ECO:0000313" key="5">
    <source>
        <dbReference type="Proteomes" id="UP000011980"/>
    </source>
</evidence>
<sequence>MKAKDTPKESELLKYASIIIKKLRESSNGGKGISQSELGRQINERDINRPQGIVK</sequence>
<dbReference type="RefSeq" id="WP_020763125.1">
    <property type="nucleotide sequence ID" value="NZ_ANCE01000079.1"/>
</dbReference>
<name>M6F7Y5_9LEPT</name>
<proteinExistence type="predicted"/>